<feature type="compositionally biased region" description="Pro residues" evidence="1">
    <location>
        <begin position="110"/>
        <end position="121"/>
    </location>
</feature>
<dbReference type="Proteomes" id="UP001151287">
    <property type="component" value="Unassembled WGS sequence"/>
</dbReference>
<dbReference type="PANTHER" id="PTHR37249">
    <property type="entry name" value="OS03G0206201 PROTEIN"/>
    <property type="match status" value="1"/>
</dbReference>
<dbReference type="AlphaFoldDB" id="A0A9Q0HHI0"/>
<protein>
    <submittedName>
        <fullName evidence="3">Uncharacterized protein</fullName>
    </submittedName>
</protein>
<sequence>MKRLGLWILVLVAGAALVMLLCSNHYSHINTSWNHWNLDQMKLPHREISEVSTTKRKITKETNSMSKAKSETEIDSRNLNVEDYPQFDPTPNSKANIKNGPIEHSTPLMPYIPRPNPPPAPGLLNQPVFPPPPNM</sequence>
<keyword evidence="4" id="KW-1185">Reference proteome</keyword>
<evidence type="ECO:0000313" key="4">
    <source>
        <dbReference type="Proteomes" id="UP001151287"/>
    </source>
</evidence>
<feature type="region of interest" description="Disordered" evidence="1">
    <location>
        <begin position="50"/>
        <end position="135"/>
    </location>
</feature>
<name>A0A9Q0HHI0_9POAL</name>
<feature type="chain" id="PRO_5040490385" evidence="2">
    <location>
        <begin position="21"/>
        <end position="135"/>
    </location>
</feature>
<evidence type="ECO:0000256" key="1">
    <source>
        <dbReference type="SAM" id="MobiDB-lite"/>
    </source>
</evidence>
<comment type="caution">
    <text evidence="3">The sequence shown here is derived from an EMBL/GenBank/DDBJ whole genome shotgun (WGS) entry which is preliminary data.</text>
</comment>
<evidence type="ECO:0000313" key="3">
    <source>
        <dbReference type="EMBL" id="KAJ1686981.1"/>
    </source>
</evidence>
<gene>
    <name evidence="3" type="ORF">LUZ63_018371</name>
</gene>
<evidence type="ECO:0000256" key="2">
    <source>
        <dbReference type="SAM" id="SignalP"/>
    </source>
</evidence>
<dbReference type="OrthoDB" id="1938519at2759"/>
<feature type="signal peptide" evidence="2">
    <location>
        <begin position="1"/>
        <end position="20"/>
    </location>
</feature>
<accession>A0A9Q0HHI0</accession>
<organism evidence="3 4">
    <name type="scientific">Rhynchospora breviuscula</name>
    <dbReference type="NCBI Taxonomy" id="2022672"/>
    <lineage>
        <taxon>Eukaryota</taxon>
        <taxon>Viridiplantae</taxon>
        <taxon>Streptophyta</taxon>
        <taxon>Embryophyta</taxon>
        <taxon>Tracheophyta</taxon>
        <taxon>Spermatophyta</taxon>
        <taxon>Magnoliopsida</taxon>
        <taxon>Liliopsida</taxon>
        <taxon>Poales</taxon>
        <taxon>Cyperaceae</taxon>
        <taxon>Cyperoideae</taxon>
        <taxon>Rhynchosporeae</taxon>
        <taxon>Rhynchospora</taxon>
    </lineage>
</organism>
<proteinExistence type="predicted"/>
<keyword evidence="2" id="KW-0732">Signal</keyword>
<dbReference type="EMBL" id="JAMQYH010000005">
    <property type="protein sequence ID" value="KAJ1686981.1"/>
    <property type="molecule type" value="Genomic_DNA"/>
</dbReference>
<reference evidence="3" key="1">
    <citation type="journal article" date="2022" name="Cell">
        <title>Repeat-based holocentromeres influence genome architecture and karyotype evolution.</title>
        <authorList>
            <person name="Hofstatter P.G."/>
            <person name="Thangavel G."/>
            <person name="Lux T."/>
            <person name="Neumann P."/>
            <person name="Vondrak T."/>
            <person name="Novak P."/>
            <person name="Zhang M."/>
            <person name="Costa L."/>
            <person name="Castellani M."/>
            <person name="Scott A."/>
            <person name="Toegelov H."/>
            <person name="Fuchs J."/>
            <person name="Mata-Sucre Y."/>
            <person name="Dias Y."/>
            <person name="Vanzela A.L.L."/>
            <person name="Huettel B."/>
            <person name="Almeida C.C.S."/>
            <person name="Simkova H."/>
            <person name="Souza G."/>
            <person name="Pedrosa-Harand A."/>
            <person name="Macas J."/>
            <person name="Mayer K.F.X."/>
            <person name="Houben A."/>
            <person name="Marques A."/>
        </authorList>
    </citation>
    <scope>NUCLEOTIDE SEQUENCE</scope>
    <source>
        <strain evidence="3">RhyBre1mFocal</strain>
    </source>
</reference>
<dbReference type="PANTHER" id="PTHR37249:SF3">
    <property type="entry name" value="OS03G0206201 PROTEIN"/>
    <property type="match status" value="1"/>
</dbReference>